<proteinExistence type="predicted"/>
<comment type="caution">
    <text evidence="3">The sequence shown here is derived from an EMBL/GenBank/DDBJ whole genome shotgun (WGS) entry which is preliminary data.</text>
</comment>
<dbReference type="CDD" id="cd09077">
    <property type="entry name" value="R1-I-EN"/>
    <property type="match status" value="1"/>
</dbReference>
<evidence type="ECO:0000256" key="1">
    <source>
        <dbReference type="SAM" id="Coils"/>
    </source>
</evidence>
<sequence length="334" mass="38014">MDGNSYQSIKIVQLNLHHAIAATSNIVQRAKDQNLSILSLQELYQVGSTSKGIPDHVQLFTSEGEKLKCGIAIFNPKLSAMKAYTATNVVGVVIRVREKSILVISCYGPPKKNINELQELDECLLFQHDHVLLTGDFNSKSPLWGGSIEDERGRQLLEFILSKGLAIANEEDSPPTFDGEQGMSWVDITVCDPGLLQDIFKWKVDAEPSCSDHHSISFTLYNSLKPNRSARRFNLRHINPPKLRINLQKDLGSRSLKKNADLDHEINIITDIITAACKNSAEKREKLEKKQIWWDKNLEILRSHVRRAKRKMLKAKHQDDRRYLRSRLNKLEGE</sequence>
<keyword evidence="4" id="KW-1185">Reference proteome</keyword>
<dbReference type="Gene3D" id="3.60.10.10">
    <property type="entry name" value="Endonuclease/exonuclease/phosphatase"/>
    <property type="match status" value="1"/>
</dbReference>
<dbReference type="Pfam" id="PF14529">
    <property type="entry name" value="Exo_endo_phos_2"/>
    <property type="match status" value="1"/>
</dbReference>
<dbReference type="PANTHER" id="PTHR33273:SF4">
    <property type="entry name" value="ENDONUCLEASE_EXONUCLEASE_PHOSPHATASE DOMAIN-CONTAINING PROTEIN"/>
    <property type="match status" value="1"/>
</dbReference>
<dbReference type="InterPro" id="IPR005135">
    <property type="entry name" value="Endo/exonuclease/phosphatase"/>
</dbReference>
<evidence type="ECO:0000259" key="2">
    <source>
        <dbReference type="Pfam" id="PF14529"/>
    </source>
</evidence>
<dbReference type="SUPFAM" id="SSF56219">
    <property type="entry name" value="DNase I-like"/>
    <property type="match status" value="1"/>
</dbReference>
<evidence type="ECO:0000313" key="4">
    <source>
        <dbReference type="Proteomes" id="UP000499080"/>
    </source>
</evidence>
<dbReference type="EMBL" id="BGPR01068036">
    <property type="protein sequence ID" value="GBO42074.1"/>
    <property type="molecule type" value="Genomic_DNA"/>
</dbReference>
<dbReference type="InterPro" id="IPR036691">
    <property type="entry name" value="Endo/exonu/phosph_ase_sf"/>
</dbReference>
<accession>A0A4Y2WZI3</accession>
<dbReference type="GO" id="GO:0003824">
    <property type="term" value="F:catalytic activity"/>
    <property type="evidence" value="ECO:0007669"/>
    <property type="project" value="InterPro"/>
</dbReference>
<dbReference type="OrthoDB" id="6437148at2759"/>
<keyword evidence="1" id="KW-0175">Coiled coil</keyword>
<dbReference type="Proteomes" id="UP000499080">
    <property type="component" value="Unassembled WGS sequence"/>
</dbReference>
<name>A0A4Y2WZI3_ARAVE</name>
<feature type="domain" description="Endonuclease/exonuclease/phosphatase" evidence="2">
    <location>
        <begin position="101"/>
        <end position="216"/>
    </location>
</feature>
<dbReference type="PANTHER" id="PTHR33273">
    <property type="entry name" value="DOMAIN-CONTAINING PROTEIN, PUTATIVE-RELATED"/>
    <property type="match status" value="1"/>
</dbReference>
<evidence type="ECO:0000313" key="3">
    <source>
        <dbReference type="EMBL" id="GBO42074.1"/>
    </source>
</evidence>
<gene>
    <name evidence="3" type="ORF">AVEN_124522_1</name>
</gene>
<protein>
    <recommendedName>
        <fullName evidence="2">Endonuclease/exonuclease/phosphatase domain-containing protein</fullName>
    </recommendedName>
</protein>
<organism evidence="3 4">
    <name type="scientific">Araneus ventricosus</name>
    <name type="common">Orbweaver spider</name>
    <name type="synonym">Epeira ventricosa</name>
    <dbReference type="NCBI Taxonomy" id="182803"/>
    <lineage>
        <taxon>Eukaryota</taxon>
        <taxon>Metazoa</taxon>
        <taxon>Ecdysozoa</taxon>
        <taxon>Arthropoda</taxon>
        <taxon>Chelicerata</taxon>
        <taxon>Arachnida</taxon>
        <taxon>Araneae</taxon>
        <taxon>Araneomorphae</taxon>
        <taxon>Entelegynae</taxon>
        <taxon>Araneoidea</taxon>
        <taxon>Araneidae</taxon>
        <taxon>Araneus</taxon>
    </lineage>
</organism>
<dbReference type="AlphaFoldDB" id="A0A4Y2WZI3"/>
<reference evidence="3 4" key="1">
    <citation type="journal article" date="2019" name="Sci. Rep.">
        <title>Orb-weaving spider Araneus ventricosus genome elucidates the spidroin gene catalogue.</title>
        <authorList>
            <person name="Kono N."/>
            <person name="Nakamura H."/>
            <person name="Ohtoshi R."/>
            <person name="Moran D.A.P."/>
            <person name="Shinohara A."/>
            <person name="Yoshida Y."/>
            <person name="Fujiwara M."/>
            <person name="Mori M."/>
            <person name="Tomita M."/>
            <person name="Arakawa K."/>
        </authorList>
    </citation>
    <scope>NUCLEOTIDE SEQUENCE [LARGE SCALE GENOMIC DNA]</scope>
</reference>
<feature type="coiled-coil region" evidence="1">
    <location>
        <begin position="298"/>
        <end position="334"/>
    </location>
</feature>